<dbReference type="OrthoDB" id="3176965at2"/>
<organism evidence="2 4">
    <name type="scientific">Roseovarius indicus</name>
    <dbReference type="NCBI Taxonomy" id="540747"/>
    <lineage>
        <taxon>Bacteria</taxon>
        <taxon>Pseudomonadati</taxon>
        <taxon>Pseudomonadota</taxon>
        <taxon>Alphaproteobacteria</taxon>
        <taxon>Rhodobacterales</taxon>
        <taxon>Roseobacteraceae</taxon>
        <taxon>Roseovarius</taxon>
    </lineage>
</organism>
<dbReference type="RefSeq" id="WP_057813184.1">
    <property type="nucleotide sequence ID" value="NZ_CP031598.1"/>
</dbReference>
<evidence type="ECO:0000313" key="5">
    <source>
        <dbReference type="Proteomes" id="UP000325785"/>
    </source>
</evidence>
<evidence type="ECO:0000313" key="4">
    <source>
        <dbReference type="Proteomes" id="UP000051401"/>
    </source>
</evidence>
<dbReference type="Proteomes" id="UP000325785">
    <property type="component" value="Chromosome"/>
</dbReference>
<name>A0A0T5PF56_9RHOB</name>
<accession>A0A0T5PF56</accession>
<sequence length="462" mass="51434">MSDTAPDDTASGTAADQPRPDLTVPPKADRTARIAEAVSAAGDATHFVPAETGYLEVPVIELDHGNLVYRADNGRVLSELTNAALAQNVSLDDLKARAENAEVQHLLHDLLIDKARDPKGPIYEELERYGRQTDPLLIREDGVVLNGNRRLASMRQLQAANPDGYARFAHVRAAVLPEGLTEQEVEFIEAALQMAPDLKLDYGWINRRLKLRQHVADMGADRVLEAYRFSDPAEIDRELAELALAEDYLDWAGQPGHFQLVDDHEDAFTALQAQMETFKPPHLALLWHRVGFSMIRARDALDRKILHYFPFTDPLPPVTRNWVPRSLAEDHGIVERQNEGENRPLDKSGADRLLPLVSDPAQAAATAKAAMALMDTLKGNQDRLLGFARLMSLLRNAGKTFEEMKVEDLTEEQMRSIRAQLAALQQYTGPVTPADAAHDHEAGDGVRSTVRRTWNKARRLID</sequence>
<dbReference type="EMBL" id="LAXI01000001">
    <property type="protein sequence ID" value="KRS19858.1"/>
    <property type="molecule type" value="Genomic_DNA"/>
</dbReference>
<protein>
    <submittedName>
        <fullName evidence="2">Uncharacterized protein</fullName>
    </submittedName>
</protein>
<reference evidence="2 4" key="1">
    <citation type="submission" date="2015-04" db="EMBL/GenBank/DDBJ databases">
        <title>The draft genome sequence of Roseovarius indicus B108T.</title>
        <authorList>
            <person name="Li G."/>
            <person name="Lai Q."/>
            <person name="Shao Z."/>
            <person name="Yan P."/>
        </authorList>
    </citation>
    <scope>NUCLEOTIDE SEQUENCE [LARGE SCALE GENOMIC DNA]</scope>
    <source>
        <strain evidence="2 4">B108</strain>
    </source>
</reference>
<dbReference type="PATRIC" id="fig|540747.5.peg.670"/>
<dbReference type="STRING" id="540747.SAMN04488031_102891"/>
<proteinExistence type="predicted"/>
<dbReference type="AlphaFoldDB" id="A0A0T5PF56"/>
<evidence type="ECO:0000313" key="2">
    <source>
        <dbReference type="EMBL" id="KRS19858.1"/>
    </source>
</evidence>
<dbReference type="EMBL" id="CP031598">
    <property type="protein sequence ID" value="QEW28772.1"/>
    <property type="molecule type" value="Genomic_DNA"/>
</dbReference>
<reference evidence="3 5" key="2">
    <citation type="submission" date="2018-08" db="EMBL/GenBank/DDBJ databases">
        <title>Genetic Globetrotter - A new plasmid hitch-hiking vast phylogenetic and geographic distances.</title>
        <authorList>
            <person name="Vollmers J."/>
            <person name="Petersen J."/>
        </authorList>
    </citation>
    <scope>NUCLEOTIDE SEQUENCE [LARGE SCALE GENOMIC DNA]</scope>
    <source>
        <strain evidence="3 5">DSM 26383</strain>
    </source>
</reference>
<feature type="region of interest" description="Disordered" evidence="1">
    <location>
        <begin position="1"/>
        <end position="27"/>
    </location>
</feature>
<evidence type="ECO:0000256" key="1">
    <source>
        <dbReference type="SAM" id="MobiDB-lite"/>
    </source>
</evidence>
<dbReference type="Proteomes" id="UP000051401">
    <property type="component" value="Unassembled WGS sequence"/>
</dbReference>
<gene>
    <name evidence="3" type="ORF">RIdsm_04611</name>
    <name evidence="2" type="ORF">XM52_03275</name>
</gene>
<evidence type="ECO:0000313" key="3">
    <source>
        <dbReference type="EMBL" id="QEW28772.1"/>
    </source>
</evidence>
<keyword evidence="4" id="KW-1185">Reference proteome</keyword>
<dbReference type="KEGG" id="rid:RIdsm_04611"/>